<sequence>MGFLSASKNLLNYYSTTSKTSKNKNNNRSDDDDDNNDDFLTNFRIENIQLMPEIPLPVVSEFELSTILNDHLSFELNELISSLISTSKTYRIDLSNMINRMLNYQNDEVFLDLNNIDEQTDLLYSRMKLLDIVVKKNKNNLMKPATTNSLDSDLEDIVNLTNKSSTMILGLLSDLKTLEDKVLISEQEKLTSKHSVNRFHYPLISKLMTRNNSDPGSKGNDDDDDDDDDDDVVVVVVDADDDYDHGGDSGLVSMNGGKKSIDNQDGEISSPKEVREAQDQEEVNGAINNMSSSSVHMIDINDSFKYFKSPKFQTNNNSQSRLSEVSGGNGTPKIGFPRVAHLDSFQKSPSEENNIYQFKQSLFGFNENIMSSNNVTAESFSKFESDTMQMDGTMNDNTGQFTMFENASSFDNNEIKEDGDNFEEGSKSEQNEGEAQADTEGQVGTEEQVGIEEKIGKEEQVAVGENKENQDNEEQKSHKDKGDQEHQEEIQHITHNANINEKVISEKSSIYIGAPVSEEELANIECQRNDNLKQTSADEKSSLIEVSPIKASSRKCNGPSEERVMSPKEHMDEIESLLDKRNCERQARLSKNDKVDKVDHIFSNEENDEFESIRKNNASSEPENPFMLRVSGSPIASFTRSRLTPASEVPAKLHATSILTSLLGSGKNESPKLMVDSPTVSISNPINALEVTSEVSSSTVIAKPYITHFGDHHSGEVLNIIRQKDDENKRRMSNHGEDFSKAKQGSRRQHGSFSSTITSTGLLYRIPSKSSFTTSIHED</sequence>
<feature type="compositionally biased region" description="Basic and acidic residues" evidence="1">
    <location>
        <begin position="451"/>
        <end position="488"/>
    </location>
</feature>
<feature type="region of interest" description="Disordered" evidence="1">
    <location>
        <begin position="548"/>
        <end position="569"/>
    </location>
</feature>
<feature type="region of interest" description="Disordered" evidence="1">
    <location>
        <begin position="17"/>
        <end position="36"/>
    </location>
</feature>
<feature type="region of interest" description="Disordered" evidence="1">
    <location>
        <begin position="241"/>
        <end position="279"/>
    </location>
</feature>
<dbReference type="EMBL" id="BTFZ01000010">
    <property type="protein sequence ID" value="GMM35656.1"/>
    <property type="molecule type" value="Genomic_DNA"/>
</dbReference>
<evidence type="ECO:0000256" key="1">
    <source>
        <dbReference type="SAM" id="MobiDB-lite"/>
    </source>
</evidence>
<dbReference type="AlphaFoldDB" id="A0AAV5QM60"/>
<feature type="region of interest" description="Disordered" evidence="1">
    <location>
        <begin position="725"/>
        <end position="754"/>
    </location>
</feature>
<proteinExistence type="predicted"/>
<dbReference type="RefSeq" id="XP_064852656.1">
    <property type="nucleotide sequence ID" value="XM_064996584.1"/>
</dbReference>
<evidence type="ECO:0000313" key="2">
    <source>
        <dbReference type="EMBL" id="GMM35656.1"/>
    </source>
</evidence>
<feature type="region of interest" description="Disordered" evidence="1">
    <location>
        <begin position="411"/>
        <end position="488"/>
    </location>
</feature>
<comment type="caution">
    <text evidence="2">The sequence shown here is derived from an EMBL/GenBank/DDBJ whole genome shotgun (WGS) entry which is preliminary data.</text>
</comment>
<dbReference type="GeneID" id="90073635"/>
<gene>
    <name evidence="2" type="ORF">DASC09_029810</name>
</gene>
<protein>
    <submittedName>
        <fullName evidence="2">Uncharacterized protein</fullName>
    </submittedName>
</protein>
<name>A0AAV5QM60_9ASCO</name>
<feature type="compositionally biased region" description="Basic and acidic residues" evidence="1">
    <location>
        <begin position="560"/>
        <end position="569"/>
    </location>
</feature>
<feature type="compositionally biased region" description="Basic and acidic residues" evidence="1">
    <location>
        <begin position="413"/>
        <end position="430"/>
    </location>
</feature>
<dbReference type="Proteomes" id="UP001360560">
    <property type="component" value="Unassembled WGS sequence"/>
</dbReference>
<organism evidence="2 3">
    <name type="scientific">Saccharomycopsis crataegensis</name>
    <dbReference type="NCBI Taxonomy" id="43959"/>
    <lineage>
        <taxon>Eukaryota</taxon>
        <taxon>Fungi</taxon>
        <taxon>Dikarya</taxon>
        <taxon>Ascomycota</taxon>
        <taxon>Saccharomycotina</taxon>
        <taxon>Saccharomycetes</taxon>
        <taxon>Saccharomycopsidaceae</taxon>
        <taxon>Saccharomycopsis</taxon>
    </lineage>
</organism>
<keyword evidence="3" id="KW-1185">Reference proteome</keyword>
<feature type="compositionally biased region" description="Basic and acidic residues" evidence="1">
    <location>
        <begin position="725"/>
        <end position="741"/>
    </location>
</feature>
<feature type="region of interest" description="Disordered" evidence="1">
    <location>
        <begin position="207"/>
        <end position="229"/>
    </location>
</feature>
<evidence type="ECO:0000313" key="3">
    <source>
        <dbReference type="Proteomes" id="UP001360560"/>
    </source>
</evidence>
<accession>A0AAV5QM60</accession>
<reference evidence="2 3" key="1">
    <citation type="journal article" date="2023" name="Elife">
        <title>Identification of key yeast species and microbe-microbe interactions impacting larval growth of Drosophila in the wild.</title>
        <authorList>
            <person name="Mure A."/>
            <person name="Sugiura Y."/>
            <person name="Maeda R."/>
            <person name="Honda K."/>
            <person name="Sakurai N."/>
            <person name="Takahashi Y."/>
            <person name="Watada M."/>
            <person name="Katoh T."/>
            <person name="Gotoh A."/>
            <person name="Gotoh Y."/>
            <person name="Taniguchi I."/>
            <person name="Nakamura K."/>
            <person name="Hayashi T."/>
            <person name="Katayama T."/>
            <person name="Uemura T."/>
            <person name="Hattori Y."/>
        </authorList>
    </citation>
    <scope>NUCLEOTIDE SEQUENCE [LARGE SCALE GENOMIC DNA]</scope>
    <source>
        <strain evidence="2 3">SC-9</strain>
    </source>
</reference>
<feature type="compositionally biased region" description="Low complexity" evidence="1">
    <location>
        <begin position="17"/>
        <end position="26"/>
    </location>
</feature>